<dbReference type="AlphaFoldDB" id="A0A0H2WB48"/>
<dbReference type="InterPro" id="IPR025145">
    <property type="entry name" value="DUF4087"/>
</dbReference>
<evidence type="ECO:0000256" key="1">
    <source>
        <dbReference type="SAM" id="MobiDB-lite"/>
    </source>
</evidence>
<feature type="compositionally biased region" description="Low complexity" evidence="1">
    <location>
        <begin position="87"/>
        <end position="103"/>
    </location>
</feature>
<name>A0A0H2WB48_BURMA</name>
<sequence length="222" mass="24628">MRRRWCVAPAPASHASCRGPHAVCSRTDIRAHPRIKRRSQRPRATNCDTAANATAIDFTHRQHETAADTRRLSSRMIAFLARRAARRTPTPTTASHSPTSRSRGAGRHLFAALAVALIGLPHAHAEIRCGWLQNPTPGNWWLDDRTGSWTLGTMGGPETEGMDVIPDMAGKQYVETNGSHGYACACLTVVTDKQERRIVKVLKAKQLPLSRCRRDKRLKEPT</sequence>
<dbReference type="Pfam" id="PF13316">
    <property type="entry name" value="DUF4087"/>
    <property type="match status" value="1"/>
</dbReference>
<feature type="region of interest" description="Disordered" evidence="1">
    <location>
        <begin position="81"/>
        <end position="103"/>
    </location>
</feature>
<evidence type="ECO:0000313" key="3">
    <source>
        <dbReference type="Proteomes" id="UP000006693"/>
    </source>
</evidence>
<dbReference type="PATRIC" id="fig|243160.12.peg.5458"/>
<accession>A0A0H2WB48</accession>
<reference evidence="2 3" key="1">
    <citation type="journal article" date="2004" name="Proc. Natl. Acad. Sci. U.S.A.">
        <title>Structural flexibility in the Burkholderia mallei genome.</title>
        <authorList>
            <person name="Nierman W.C."/>
            <person name="DeShazer D."/>
            <person name="Kim H.S."/>
            <person name="Tettelin H."/>
            <person name="Nelson K.E."/>
            <person name="Feldblyum T."/>
            <person name="Ulrich R.L."/>
            <person name="Ronning C.M."/>
            <person name="Brinkac L.M."/>
            <person name="Daugherty S.C."/>
            <person name="Davidsen T.D."/>
            <person name="Deboy R.T."/>
            <person name="Dimitrov G."/>
            <person name="Dodson R.J."/>
            <person name="Durkin A.S."/>
            <person name="Gwinn M.L."/>
            <person name="Haft D.H."/>
            <person name="Khouri H."/>
            <person name="Kolonay J.F."/>
            <person name="Madupu R."/>
            <person name="Mohammoud Y."/>
            <person name="Nelson W.C."/>
            <person name="Radune D."/>
            <person name="Romero C.M."/>
            <person name="Sarria S."/>
            <person name="Selengut J."/>
            <person name="Shamblin C."/>
            <person name="Sullivan S.A."/>
            <person name="White O."/>
            <person name="Yu Y."/>
            <person name="Zafar N."/>
            <person name="Zhou L."/>
            <person name="Fraser C.M."/>
        </authorList>
    </citation>
    <scope>NUCLEOTIDE SEQUENCE [LARGE SCALE GENOMIC DNA]</scope>
    <source>
        <strain evidence="2 3">ATCC 23344</strain>
    </source>
</reference>
<proteinExistence type="predicted"/>
<organism evidence="2 3">
    <name type="scientific">Burkholderia mallei (strain ATCC 23344)</name>
    <dbReference type="NCBI Taxonomy" id="243160"/>
    <lineage>
        <taxon>Bacteria</taxon>
        <taxon>Pseudomonadati</taxon>
        <taxon>Pseudomonadota</taxon>
        <taxon>Betaproteobacteria</taxon>
        <taxon>Burkholderiales</taxon>
        <taxon>Burkholderiaceae</taxon>
        <taxon>Burkholderia</taxon>
        <taxon>pseudomallei group</taxon>
    </lineage>
</organism>
<dbReference type="Proteomes" id="UP000006693">
    <property type="component" value="Chromosome 2"/>
</dbReference>
<protein>
    <submittedName>
        <fullName evidence="2">Conserved domain protein</fullName>
    </submittedName>
</protein>
<dbReference type="eggNOG" id="ENOG50331VJ">
    <property type="taxonomic scope" value="Bacteria"/>
</dbReference>
<dbReference type="KEGG" id="bma:BMAA1852"/>
<dbReference type="EMBL" id="CP000011">
    <property type="protein sequence ID" value="AAU45751.1"/>
    <property type="molecule type" value="Genomic_DNA"/>
</dbReference>
<evidence type="ECO:0000313" key="2">
    <source>
        <dbReference type="EMBL" id="AAU45751.1"/>
    </source>
</evidence>
<keyword evidence="3" id="KW-1185">Reference proteome</keyword>
<gene>
    <name evidence="2" type="ordered locus">BMAA1852</name>
</gene>
<dbReference type="HOGENOM" id="CLU_1243393_0_0_4"/>